<dbReference type="AlphaFoldDB" id="K1UBK2"/>
<feature type="non-terminal residue" evidence="1">
    <location>
        <position position="159"/>
    </location>
</feature>
<accession>K1UBK2</accession>
<comment type="caution">
    <text evidence="1">The sequence shown here is derived from an EMBL/GenBank/DDBJ whole genome shotgun (WGS) entry which is preliminary data.</text>
</comment>
<sequence length="159" mass="17693">MKKVKYIKRRLWAFFLSVALLAGTMPAIISAQDSNVSNTLLQEGTYSKDKITLTSIPNTTRKIMAFITDKGDRSEINCPEVVYAIGTDERWSVPVSVEDDGTLDMEPFVYSGNDKGIIVWTNATKEFTESSTSEDIAKSMRVSLAVFDSTSNVEFKNTN</sequence>
<dbReference type="EMBL" id="AJWY01005711">
    <property type="protein sequence ID" value="EKC68886.1"/>
    <property type="molecule type" value="Genomic_DNA"/>
</dbReference>
<protein>
    <submittedName>
        <fullName evidence="1">Uncharacterized protein</fullName>
    </submittedName>
</protein>
<reference evidence="1" key="1">
    <citation type="journal article" date="2013" name="Environ. Microbiol.">
        <title>Microbiota from the distal guts of lean and obese adolescents exhibit partial functional redundancy besides clear differences in community structure.</title>
        <authorList>
            <person name="Ferrer M."/>
            <person name="Ruiz A."/>
            <person name="Lanza F."/>
            <person name="Haange S.B."/>
            <person name="Oberbach A."/>
            <person name="Till H."/>
            <person name="Bargiela R."/>
            <person name="Campoy C."/>
            <person name="Segura M.T."/>
            <person name="Richter M."/>
            <person name="von Bergen M."/>
            <person name="Seifert J."/>
            <person name="Suarez A."/>
        </authorList>
    </citation>
    <scope>NUCLEOTIDE SEQUENCE</scope>
</reference>
<name>K1UBK2_9ZZZZ</name>
<proteinExistence type="predicted"/>
<organism evidence="1">
    <name type="scientific">human gut metagenome</name>
    <dbReference type="NCBI Taxonomy" id="408170"/>
    <lineage>
        <taxon>unclassified sequences</taxon>
        <taxon>metagenomes</taxon>
        <taxon>organismal metagenomes</taxon>
    </lineage>
</organism>
<gene>
    <name evidence="1" type="ORF">LEA_08564</name>
</gene>
<evidence type="ECO:0000313" key="1">
    <source>
        <dbReference type="EMBL" id="EKC68886.1"/>
    </source>
</evidence>